<dbReference type="PANTHER" id="PTHR14052:SF0">
    <property type="entry name" value="ORIGIN RECOGNITION COMPLEX SUBUNIT 2"/>
    <property type="match status" value="1"/>
</dbReference>
<name>A0ABR3P7X8_9PEZI</name>
<feature type="compositionally biased region" description="Acidic residues" evidence="6">
    <location>
        <begin position="490"/>
        <end position="500"/>
    </location>
</feature>
<keyword evidence="3 5" id="KW-0235">DNA replication</keyword>
<dbReference type="EMBL" id="JBFMKM010000012">
    <property type="protein sequence ID" value="KAL1302283.1"/>
    <property type="molecule type" value="Genomic_DNA"/>
</dbReference>
<evidence type="ECO:0000256" key="2">
    <source>
        <dbReference type="ARBA" id="ARBA00007421"/>
    </source>
</evidence>
<evidence type="ECO:0000256" key="1">
    <source>
        <dbReference type="ARBA" id="ARBA00004123"/>
    </source>
</evidence>
<protein>
    <recommendedName>
        <fullName evidence="5">Origin recognition complex subunit 2</fullName>
    </recommendedName>
</protein>
<comment type="function">
    <text evidence="5">Component of the origin recognition complex (ORC) that binds origins of replication. DNA-binding is ATP-dependent. ORC is required to assemble the pre-replication complex necessary to initiate DNA replication.</text>
</comment>
<evidence type="ECO:0000259" key="8">
    <source>
        <dbReference type="Pfam" id="PF24882"/>
    </source>
</evidence>
<proteinExistence type="inferred from homology"/>
<feature type="compositionally biased region" description="Basic and acidic residues" evidence="6">
    <location>
        <begin position="1"/>
        <end position="20"/>
    </location>
</feature>
<gene>
    <name evidence="9" type="ORF">AAFC00_002701</name>
</gene>
<evidence type="ECO:0000313" key="9">
    <source>
        <dbReference type="EMBL" id="KAL1302283.1"/>
    </source>
</evidence>
<dbReference type="RefSeq" id="XP_069198559.1">
    <property type="nucleotide sequence ID" value="XM_069342054.1"/>
</dbReference>
<organism evidence="9 10">
    <name type="scientific">Neodothiora populina</name>
    <dbReference type="NCBI Taxonomy" id="2781224"/>
    <lineage>
        <taxon>Eukaryota</taxon>
        <taxon>Fungi</taxon>
        <taxon>Dikarya</taxon>
        <taxon>Ascomycota</taxon>
        <taxon>Pezizomycotina</taxon>
        <taxon>Dothideomycetes</taxon>
        <taxon>Dothideomycetidae</taxon>
        <taxon>Dothideales</taxon>
        <taxon>Dothioraceae</taxon>
        <taxon>Neodothiora</taxon>
    </lineage>
</organism>
<dbReference type="GeneID" id="95976403"/>
<evidence type="ECO:0000256" key="4">
    <source>
        <dbReference type="ARBA" id="ARBA00023242"/>
    </source>
</evidence>
<feature type="domain" description="Origin recognition complex subunit 2 winged-helix" evidence="8">
    <location>
        <begin position="551"/>
        <end position="609"/>
    </location>
</feature>
<dbReference type="InterPro" id="IPR056772">
    <property type="entry name" value="RecA-like_ORC2"/>
</dbReference>
<keyword evidence="10" id="KW-1185">Reference proteome</keyword>
<dbReference type="PANTHER" id="PTHR14052">
    <property type="entry name" value="ORIGIN RECOGNITION COMPLEX SUBUNIT 2"/>
    <property type="match status" value="1"/>
</dbReference>
<dbReference type="Pfam" id="PF24882">
    <property type="entry name" value="WHD_ORC2"/>
    <property type="match status" value="1"/>
</dbReference>
<dbReference type="InterPro" id="IPR007220">
    <property type="entry name" value="ORC2"/>
</dbReference>
<feature type="region of interest" description="Disordered" evidence="6">
    <location>
        <begin position="482"/>
        <end position="545"/>
    </location>
</feature>
<comment type="caution">
    <text evidence="9">The sequence shown here is derived from an EMBL/GenBank/DDBJ whole genome shotgun (WGS) entry which is preliminary data.</text>
</comment>
<comment type="subunit">
    <text evidence="5">Component of the origin recognition complex (ORC).</text>
</comment>
<evidence type="ECO:0000256" key="6">
    <source>
        <dbReference type="SAM" id="MobiDB-lite"/>
    </source>
</evidence>
<keyword evidence="4 5" id="KW-0539">Nucleus</keyword>
<evidence type="ECO:0000256" key="3">
    <source>
        <dbReference type="ARBA" id="ARBA00022705"/>
    </source>
</evidence>
<reference evidence="9 10" key="1">
    <citation type="submission" date="2024-07" db="EMBL/GenBank/DDBJ databases">
        <title>Draft sequence of the Neodothiora populina.</title>
        <authorList>
            <person name="Drown D.D."/>
            <person name="Schuette U.S."/>
            <person name="Buechlein A.B."/>
            <person name="Rusch D.R."/>
            <person name="Winton L.W."/>
            <person name="Adams G.A."/>
        </authorList>
    </citation>
    <scope>NUCLEOTIDE SEQUENCE [LARGE SCALE GENOMIC DNA]</scope>
    <source>
        <strain evidence="9 10">CPC 39397</strain>
    </source>
</reference>
<evidence type="ECO:0000313" key="10">
    <source>
        <dbReference type="Proteomes" id="UP001562354"/>
    </source>
</evidence>
<evidence type="ECO:0000256" key="5">
    <source>
        <dbReference type="RuleBase" id="RU368084"/>
    </source>
</evidence>
<sequence length="618" mass="69016">MPKRKSTGEVVERTPKKAPVDIDADELAGTATPSKQYLVADTPSKQRSILKNPHNGIVNGGETPRSVRKVLFSTPARALETVVEVGTESPLTAARNADRSARKKSSRKLFQGDDAGIDEEDDIEEDVARQILDTDDEDERESDELEQELEQDAAIDGPIAPDTPSTHAKLRGRPKGKRRVPSPTPLEHLPPHELYFFQNRPGSVKTSTNSFGANAILDHDEYNAQINAYSDPHEEDRMILTQMHEASFEQWTFELEQGFNICLYGYGSKRELLLDFAEYLYANPLNPKKPSKIVIVNGYDPSVNLRDILTLVSTTLLGPVAARKLPLQVSAHLDALLAYLASSTTEHSVHLLIHSIDGPALRRHQQILSRLASSPYITLIASADTPNFPLLWDISLRSALRFVFHDTTTYAPYTAEFDVVDEVNALLGRSGRRVGGKDGVAYVLRSLPENARNLFRILVAEQLALADADNMDMGSAASFTTDMQGFGDELGNEGEDDDEDFLGHAEGHHAFDMDIETEVPDSPTKRRVRKGRPAKRDKATPQKQQQVQLMQHQGVEYRTLYHKAVEEFVCSSEMSFRTLLREFHDHAMLESRRDAQGTERLSVPFARDELEEILSELV</sequence>
<feature type="region of interest" description="Disordered" evidence="6">
    <location>
        <begin position="86"/>
        <end position="190"/>
    </location>
</feature>
<feature type="region of interest" description="Disordered" evidence="6">
    <location>
        <begin position="1"/>
        <end position="63"/>
    </location>
</feature>
<dbReference type="InterPro" id="IPR056773">
    <property type="entry name" value="WHD_ORC2"/>
</dbReference>
<feature type="domain" description="Origin recognition complex subunit 2 RecA-like" evidence="7">
    <location>
        <begin position="239"/>
        <end position="407"/>
    </location>
</feature>
<dbReference type="Proteomes" id="UP001562354">
    <property type="component" value="Unassembled WGS sequence"/>
</dbReference>
<comment type="subcellular location">
    <subcellularLocation>
        <location evidence="1 5">Nucleus</location>
    </subcellularLocation>
</comment>
<feature type="compositionally biased region" description="Basic residues" evidence="6">
    <location>
        <begin position="168"/>
        <end position="180"/>
    </location>
</feature>
<accession>A0ABR3P7X8</accession>
<dbReference type="Pfam" id="PF04084">
    <property type="entry name" value="RecA-like_ORC2"/>
    <property type="match status" value="1"/>
</dbReference>
<evidence type="ECO:0000259" key="7">
    <source>
        <dbReference type="Pfam" id="PF04084"/>
    </source>
</evidence>
<feature type="compositionally biased region" description="Acidic residues" evidence="6">
    <location>
        <begin position="133"/>
        <end position="153"/>
    </location>
</feature>
<feature type="compositionally biased region" description="Acidic residues" evidence="6">
    <location>
        <begin position="115"/>
        <end position="125"/>
    </location>
</feature>
<feature type="compositionally biased region" description="Basic and acidic residues" evidence="6">
    <location>
        <begin position="501"/>
        <end position="512"/>
    </location>
</feature>
<comment type="similarity">
    <text evidence="2 5">Belongs to the ORC2 family.</text>
</comment>